<evidence type="ECO:0000256" key="1">
    <source>
        <dbReference type="SAM" id="Phobius"/>
    </source>
</evidence>
<proteinExistence type="predicted"/>
<feature type="transmembrane region" description="Helical" evidence="1">
    <location>
        <begin position="152"/>
        <end position="173"/>
    </location>
</feature>
<gene>
    <name evidence="2" type="ORF">DF3PB_160031</name>
</gene>
<reference evidence="2" key="1">
    <citation type="submission" date="2018-07" db="EMBL/GenBank/DDBJ databases">
        <authorList>
            <person name="Quirk P.G."/>
            <person name="Krulwich T.A."/>
        </authorList>
    </citation>
    <scope>NUCLEOTIDE SEQUENCE</scope>
</reference>
<keyword evidence="1" id="KW-1133">Transmembrane helix</keyword>
<dbReference type="PANTHER" id="PTHR10422:SF38">
    <property type="entry name" value="CYTOCHROME B SUBUNIT OF NITRIC OXIDE REDUCTASE"/>
    <property type="match status" value="1"/>
</dbReference>
<evidence type="ECO:0000313" key="2">
    <source>
        <dbReference type="EMBL" id="SUS04980.1"/>
    </source>
</evidence>
<name>A0A380TAS0_9ZZZZ</name>
<keyword evidence="1" id="KW-0472">Membrane</keyword>
<dbReference type="GO" id="GO:0020037">
    <property type="term" value="F:heme binding"/>
    <property type="evidence" value="ECO:0007669"/>
    <property type="project" value="InterPro"/>
</dbReference>
<feature type="transmembrane region" description="Helical" evidence="1">
    <location>
        <begin position="335"/>
        <end position="355"/>
    </location>
</feature>
<feature type="transmembrane region" description="Helical" evidence="1">
    <location>
        <begin position="223"/>
        <end position="245"/>
    </location>
</feature>
<dbReference type="Gene3D" id="1.20.210.10">
    <property type="entry name" value="Cytochrome c oxidase-like, subunit I domain"/>
    <property type="match status" value="1"/>
</dbReference>
<feature type="transmembrane region" description="Helical" evidence="1">
    <location>
        <begin position="119"/>
        <end position="140"/>
    </location>
</feature>
<dbReference type="InterPro" id="IPR000883">
    <property type="entry name" value="Cyt_C_Oxase_1"/>
</dbReference>
<dbReference type="SUPFAM" id="SSF81442">
    <property type="entry name" value="Cytochrome c oxidase subunit I-like"/>
    <property type="match status" value="1"/>
</dbReference>
<feature type="transmembrane region" description="Helical" evidence="1">
    <location>
        <begin position="69"/>
        <end position="88"/>
    </location>
</feature>
<dbReference type="Pfam" id="PF00115">
    <property type="entry name" value="COX1"/>
    <property type="match status" value="1"/>
</dbReference>
<feature type="transmembrane region" description="Helical" evidence="1">
    <location>
        <begin position="185"/>
        <end position="211"/>
    </location>
</feature>
<organism evidence="2">
    <name type="scientific">metagenome</name>
    <dbReference type="NCBI Taxonomy" id="256318"/>
    <lineage>
        <taxon>unclassified sequences</taxon>
        <taxon>metagenomes</taxon>
    </lineage>
</organism>
<keyword evidence="2" id="KW-0560">Oxidoreductase</keyword>
<feature type="transmembrane region" description="Helical" evidence="1">
    <location>
        <begin position="376"/>
        <end position="400"/>
    </location>
</feature>
<dbReference type="EMBL" id="UIDG01000068">
    <property type="protein sequence ID" value="SUS04980.1"/>
    <property type="molecule type" value="Genomic_DNA"/>
</dbReference>
<dbReference type="GO" id="GO:0016020">
    <property type="term" value="C:membrane"/>
    <property type="evidence" value="ECO:0007669"/>
    <property type="project" value="InterPro"/>
</dbReference>
<keyword evidence="1" id="KW-0812">Transmembrane</keyword>
<dbReference type="GO" id="GO:0009060">
    <property type="term" value="P:aerobic respiration"/>
    <property type="evidence" value="ECO:0007669"/>
    <property type="project" value="InterPro"/>
</dbReference>
<feature type="transmembrane region" description="Helical" evidence="1">
    <location>
        <begin position="36"/>
        <end position="57"/>
    </location>
</feature>
<dbReference type="GO" id="GO:0016966">
    <property type="term" value="F:nitric oxide reductase activity"/>
    <property type="evidence" value="ECO:0007669"/>
    <property type="project" value="UniProtKB-EC"/>
</dbReference>
<feature type="transmembrane region" description="Helical" evidence="1">
    <location>
        <begin position="293"/>
        <end position="315"/>
    </location>
</feature>
<dbReference type="AlphaFoldDB" id="A0A380TAS0"/>
<dbReference type="InterPro" id="IPR036927">
    <property type="entry name" value="Cyt_c_oxase-like_su1_sf"/>
</dbReference>
<feature type="transmembrane region" description="Helical" evidence="1">
    <location>
        <begin position="420"/>
        <end position="444"/>
    </location>
</feature>
<accession>A0A380TAS0</accession>
<dbReference type="EC" id="1.7.2.5" evidence="2"/>
<sequence length="469" mass="51998">MQIGLGTLTAHYTVEGQHFYGFPLADWLPYAVTRTWHTQIAIFWIATAWLATGLYIAPAISGYDPPWQTLGVNVLFAALLVVVAGSLAGEWLGVQQRLGLDTNFWFGHQGYEYVDLGRFWQILLFVGLLLWLFLVGRALWPALRKPSDSRSLIASVFVSTVAIALFYSAGLAWGKHTHLAMVEYWRWWVVHLWVEGFFEVFATAVIALLFMKLGLVRAKIASSAVLVSAIIFLSGGIIGTLHHLYWSGTPASVMAFGAVFSALEVVPLVLLGLEGYNNYRVTKTATWVFAYRWPILFFVAVAFWNMLGAGVFGFLVNPPISLYYIQGLNTTAVHAHAALFGVYGMLGIGLMLFCLRGLTARDAWDDRLLKWGFWGLNIGLAMMLFFSLLPIGAIQGWAAVAEGFWYARSVEVVQSPLVRTLVWMRVPGDIVFGLGALLIGLFLFKLWRGSLGRVSLETGRKGESPLAAE</sequence>
<feature type="transmembrane region" description="Helical" evidence="1">
    <location>
        <begin position="251"/>
        <end position="273"/>
    </location>
</feature>
<dbReference type="PANTHER" id="PTHR10422">
    <property type="entry name" value="CYTOCHROME C OXIDASE SUBUNIT 1"/>
    <property type="match status" value="1"/>
</dbReference>
<protein>
    <submittedName>
        <fullName evidence="2">Nitric oxide reductase NorB, putative</fullName>
        <ecNumber evidence="2">1.7.2.5</ecNumber>
    </submittedName>
</protein>
<dbReference type="GO" id="GO:0004129">
    <property type="term" value="F:cytochrome-c oxidase activity"/>
    <property type="evidence" value="ECO:0007669"/>
    <property type="project" value="InterPro"/>
</dbReference>